<gene>
    <name evidence="1" type="ORF">HOLleu_05774</name>
</gene>
<organism evidence="1 2">
    <name type="scientific">Holothuria leucospilota</name>
    <name type="common">Black long sea cucumber</name>
    <name type="synonym">Mertensiothuria leucospilota</name>
    <dbReference type="NCBI Taxonomy" id="206669"/>
    <lineage>
        <taxon>Eukaryota</taxon>
        <taxon>Metazoa</taxon>
        <taxon>Echinodermata</taxon>
        <taxon>Eleutherozoa</taxon>
        <taxon>Echinozoa</taxon>
        <taxon>Holothuroidea</taxon>
        <taxon>Aspidochirotacea</taxon>
        <taxon>Aspidochirotida</taxon>
        <taxon>Holothuriidae</taxon>
        <taxon>Holothuria</taxon>
    </lineage>
</organism>
<dbReference type="Proteomes" id="UP001152320">
    <property type="component" value="Chromosome 2"/>
</dbReference>
<dbReference type="Gene3D" id="3.30.420.10">
    <property type="entry name" value="Ribonuclease H-like superfamily/Ribonuclease H"/>
    <property type="match status" value="1"/>
</dbReference>
<comment type="caution">
    <text evidence="1">The sequence shown here is derived from an EMBL/GenBank/DDBJ whole genome shotgun (WGS) entry which is preliminary data.</text>
</comment>
<evidence type="ECO:0000313" key="2">
    <source>
        <dbReference type="Proteomes" id="UP001152320"/>
    </source>
</evidence>
<dbReference type="EMBL" id="JAIZAY010000002">
    <property type="protein sequence ID" value="KAJ8046930.1"/>
    <property type="molecule type" value="Genomic_DNA"/>
</dbReference>
<accession>A0A9Q1CL69</accession>
<dbReference type="GO" id="GO:0003676">
    <property type="term" value="F:nucleic acid binding"/>
    <property type="evidence" value="ECO:0007669"/>
    <property type="project" value="InterPro"/>
</dbReference>
<dbReference type="OrthoDB" id="10048726at2759"/>
<evidence type="ECO:0000313" key="1">
    <source>
        <dbReference type="EMBL" id="KAJ8046930.1"/>
    </source>
</evidence>
<dbReference type="InterPro" id="IPR036397">
    <property type="entry name" value="RNaseH_sf"/>
</dbReference>
<sequence>MFKTITSKTIEVLRNLFESYELPEEIVSDNGPELLQKNLKILCRVMEFNILEYHLIILNQAVQHNVWFKLLKMPCLTLT</sequence>
<reference evidence="1" key="1">
    <citation type="submission" date="2021-10" db="EMBL/GenBank/DDBJ databases">
        <title>Tropical sea cucumber genome reveals ecological adaptation and Cuvierian tubules defense mechanism.</title>
        <authorList>
            <person name="Chen T."/>
        </authorList>
    </citation>
    <scope>NUCLEOTIDE SEQUENCE</scope>
    <source>
        <strain evidence="1">Nanhai2018</strain>
        <tissue evidence="1">Muscle</tissue>
    </source>
</reference>
<keyword evidence="2" id="KW-1185">Reference proteome</keyword>
<proteinExistence type="predicted"/>
<name>A0A9Q1CL69_HOLLE</name>
<dbReference type="AlphaFoldDB" id="A0A9Q1CL69"/>
<evidence type="ECO:0008006" key="3">
    <source>
        <dbReference type="Google" id="ProtNLM"/>
    </source>
</evidence>
<protein>
    <recommendedName>
        <fullName evidence="3">Integrase catalytic domain-containing protein</fullName>
    </recommendedName>
</protein>